<comment type="caution">
    <text evidence="1">The sequence shown here is derived from an EMBL/GenBank/DDBJ whole genome shotgun (WGS) entry which is preliminary data.</text>
</comment>
<proteinExistence type="predicted"/>
<name>A0A179IFD5_CORDF</name>
<dbReference type="OMA" id="HCTVDYY"/>
<sequence length="68" mass="7531">MYTHNPGEKTNIITSVVAQAPAGAASAVVVNGWHTSRSDWRTHCTVDYYDANDNKLSREHIEFKLGQA</sequence>
<organism evidence="1 2">
    <name type="scientific">Cordyceps confragosa</name>
    <name type="common">Lecanicillium lecanii</name>
    <dbReference type="NCBI Taxonomy" id="2714763"/>
    <lineage>
        <taxon>Eukaryota</taxon>
        <taxon>Fungi</taxon>
        <taxon>Dikarya</taxon>
        <taxon>Ascomycota</taxon>
        <taxon>Pezizomycotina</taxon>
        <taxon>Sordariomycetes</taxon>
        <taxon>Hypocreomycetidae</taxon>
        <taxon>Hypocreales</taxon>
        <taxon>Cordycipitaceae</taxon>
        <taxon>Akanthomyces</taxon>
    </lineage>
</organism>
<reference evidence="1 2" key="1">
    <citation type="submission" date="2016-03" db="EMBL/GenBank/DDBJ databases">
        <title>Fine-scale spatial genetic structure of a fungal parasite of coffee scale insects.</title>
        <authorList>
            <person name="Jackson D."/>
            <person name="Zemenick K.A."/>
            <person name="Malloure B."/>
            <person name="Quandt C.A."/>
            <person name="James T.Y."/>
        </authorList>
    </citation>
    <scope>NUCLEOTIDE SEQUENCE [LARGE SCALE GENOMIC DNA]</scope>
    <source>
        <strain evidence="1 2">UM487</strain>
    </source>
</reference>
<keyword evidence="2" id="KW-1185">Reference proteome</keyword>
<evidence type="ECO:0000313" key="2">
    <source>
        <dbReference type="Proteomes" id="UP000243081"/>
    </source>
</evidence>
<dbReference type="AlphaFoldDB" id="A0A179IFD5"/>
<evidence type="ECO:0000313" key="1">
    <source>
        <dbReference type="EMBL" id="OAR00419.1"/>
    </source>
</evidence>
<accession>A0A179IFD5</accession>
<protein>
    <submittedName>
        <fullName evidence="1">Uncharacterized protein</fullName>
    </submittedName>
</protein>
<gene>
    <name evidence="1" type="ORF">LLEC1_05099</name>
</gene>
<dbReference type="Proteomes" id="UP000243081">
    <property type="component" value="Unassembled WGS sequence"/>
</dbReference>
<dbReference type="EMBL" id="LUKN01001719">
    <property type="protein sequence ID" value="OAR00419.1"/>
    <property type="molecule type" value="Genomic_DNA"/>
</dbReference>
<dbReference type="OrthoDB" id="2790530at2759"/>